<evidence type="ECO:0000256" key="7">
    <source>
        <dbReference type="SAM" id="Phobius"/>
    </source>
</evidence>
<dbReference type="Proteomes" id="UP000298049">
    <property type="component" value="Chromosome"/>
</dbReference>
<dbReference type="GO" id="GO:0008324">
    <property type="term" value="F:monoatomic cation transmembrane transporter activity"/>
    <property type="evidence" value="ECO:0007669"/>
    <property type="project" value="InterPro"/>
</dbReference>
<name>A0A4P7XNG3_9ALTE</name>
<reference evidence="8 9" key="1">
    <citation type="submission" date="2018-07" db="EMBL/GenBank/DDBJ databases">
        <title>Marsedoiliclastica nanhaica gen. nov. sp. nov., a novel marine hydrocarbonoclastic bacterium isolated from an in-situ enriched hydrocarbon-degrading consortium in deep-sea sediment.</title>
        <authorList>
            <person name="Dong C."/>
            <person name="Ma T."/>
            <person name="Liu R."/>
            <person name="Shao Z."/>
        </authorList>
    </citation>
    <scope>NUCLEOTIDE SEQUENCE [LARGE SCALE GENOMIC DNA]</scope>
    <source>
        <strain evidence="9">soil36-7</strain>
    </source>
</reference>
<proteinExistence type="inferred from homology"/>
<keyword evidence="3" id="KW-1003">Cell membrane</keyword>
<accession>A0A4P7XNG3</accession>
<dbReference type="OrthoDB" id="9807187at2"/>
<keyword evidence="6 7" id="KW-0472">Membrane</keyword>
<evidence type="ECO:0000256" key="5">
    <source>
        <dbReference type="ARBA" id="ARBA00022989"/>
    </source>
</evidence>
<keyword evidence="5 7" id="KW-1133">Transmembrane helix</keyword>
<evidence type="ECO:0000256" key="2">
    <source>
        <dbReference type="ARBA" id="ARBA00006228"/>
    </source>
</evidence>
<dbReference type="PANTHER" id="PTHR34584:SF1">
    <property type="entry name" value="NA(+)_H(+) ANTIPORTER SUBUNIT E1"/>
    <property type="match status" value="1"/>
</dbReference>
<dbReference type="PANTHER" id="PTHR34584">
    <property type="entry name" value="NA(+)/H(+) ANTIPORTER SUBUNIT E1"/>
    <property type="match status" value="1"/>
</dbReference>
<dbReference type="EMBL" id="CP031093">
    <property type="protein sequence ID" value="QCF27927.1"/>
    <property type="molecule type" value="Genomic_DNA"/>
</dbReference>
<evidence type="ECO:0000313" key="9">
    <source>
        <dbReference type="Proteomes" id="UP000298049"/>
    </source>
</evidence>
<evidence type="ECO:0000256" key="4">
    <source>
        <dbReference type="ARBA" id="ARBA00022692"/>
    </source>
</evidence>
<evidence type="ECO:0000256" key="6">
    <source>
        <dbReference type="ARBA" id="ARBA00023136"/>
    </source>
</evidence>
<evidence type="ECO:0000256" key="3">
    <source>
        <dbReference type="ARBA" id="ARBA00022475"/>
    </source>
</evidence>
<dbReference type="AlphaFoldDB" id="A0A4P7XNG3"/>
<dbReference type="Pfam" id="PF01899">
    <property type="entry name" value="MNHE"/>
    <property type="match status" value="1"/>
</dbReference>
<dbReference type="NCBIfam" id="NF006518">
    <property type="entry name" value="PRK08965.1-2"/>
    <property type="match status" value="1"/>
</dbReference>
<gene>
    <name evidence="8" type="ORF">soil367_12560</name>
</gene>
<evidence type="ECO:0000256" key="1">
    <source>
        <dbReference type="ARBA" id="ARBA00004651"/>
    </source>
</evidence>
<protein>
    <submittedName>
        <fullName evidence="8">Na+/H+ antiporter subunit E</fullName>
    </submittedName>
</protein>
<dbReference type="GO" id="GO:0005886">
    <property type="term" value="C:plasma membrane"/>
    <property type="evidence" value="ECO:0007669"/>
    <property type="project" value="UniProtKB-SubCell"/>
</dbReference>
<keyword evidence="4 7" id="KW-0812">Transmembrane</keyword>
<evidence type="ECO:0000313" key="8">
    <source>
        <dbReference type="EMBL" id="QCF27927.1"/>
    </source>
</evidence>
<organism evidence="8 9">
    <name type="scientific">Hydrocarboniclastica marina</name>
    <dbReference type="NCBI Taxonomy" id="2259620"/>
    <lineage>
        <taxon>Bacteria</taxon>
        <taxon>Pseudomonadati</taxon>
        <taxon>Pseudomonadota</taxon>
        <taxon>Gammaproteobacteria</taxon>
        <taxon>Alteromonadales</taxon>
        <taxon>Alteromonadaceae</taxon>
        <taxon>Hydrocarboniclastica</taxon>
    </lineage>
</organism>
<comment type="subcellular location">
    <subcellularLocation>
        <location evidence="1">Cell membrane</location>
        <topology evidence="1">Multi-pass membrane protein</topology>
    </subcellularLocation>
</comment>
<dbReference type="KEGG" id="hmi:soil367_12560"/>
<feature type="transmembrane region" description="Helical" evidence="7">
    <location>
        <begin position="64"/>
        <end position="84"/>
    </location>
</feature>
<dbReference type="InterPro" id="IPR002758">
    <property type="entry name" value="Cation_antiport_E"/>
</dbReference>
<dbReference type="PIRSF" id="PIRSF019239">
    <property type="entry name" value="MrpE"/>
    <property type="match status" value="1"/>
</dbReference>
<sequence length="162" mass="18546">MTRRLLPRPRLSLFLFLIWLLLSNSVSASSVFFGALLGWLIPMLSHRFWPDHTHSAHPLLMARYLMVVLMDIAVANLNVARLILGSPKKLRPAFVTYPLELDNDFAITVLASTISLTPGTVSSQISDDRRYLLIHALDMDSEEELIRGIKRRYEKPLMEIFQ</sequence>
<comment type="similarity">
    <text evidence="2">Belongs to the CPA3 antiporters (TC 2.A.63) subunit E family.</text>
</comment>
<keyword evidence="9" id="KW-1185">Reference proteome</keyword>